<dbReference type="RefSeq" id="WP_021291899.1">
    <property type="nucleotide sequence ID" value="NZ_BNER01000004.1"/>
</dbReference>
<feature type="transmembrane region" description="Helical" evidence="1">
    <location>
        <begin position="12"/>
        <end position="36"/>
    </location>
</feature>
<comment type="caution">
    <text evidence="2">The sequence shown here is derived from an EMBL/GenBank/DDBJ whole genome shotgun (WGS) entry which is preliminary data.</text>
</comment>
<dbReference type="Proteomes" id="UP000028875">
    <property type="component" value="Unassembled WGS sequence"/>
</dbReference>
<keyword evidence="3" id="KW-1185">Reference proteome</keyword>
<feature type="transmembrane region" description="Helical" evidence="1">
    <location>
        <begin position="99"/>
        <end position="117"/>
    </location>
</feature>
<sequence length="208" mass="24458">MNERTKARISFFIYIGLLIVFDTSYSFMILNLFLAFAALELSFLLRLFHVQNKREIPMSVLFFIVFLLLSPNAIYVVTDLIHLNVFAFDFKEGLQLNEWWNFTILVSGVILAIYYYVNMIKQVYFYSNDITSAKWLFFVFILLSSIGVFIGRFLRFHSIHLFTEPVTLIVRFIEAIDFSAVLFISWMSILQFLICWLFLDGTGEAHDK</sequence>
<feature type="transmembrane region" description="Helical" evidence="1">
    <location>
        <begin position="175"/>
        <end position="199"/>
    </location>
</feature>
<feature type="transmembrane region" description="Helical" evidence="1">
    <location>
        <begin position="137"/>
        <end position="154"/>
    </location>
</feature>
<dbReference type="Pfam" id="PF07099">
    <property type="entry name" value="DUF1361"/>
    <property type="match status" value="1"/>
</dbReference>
<keyword evidence="1" id="KW-0812">Transmembrane</keyword>
<organism evidence="2 3">
    <name type="scientific">Virgibacillus massiliensis</name>
    <dbReference type="NCBI Taxonomy" id="1462526"/>
    <lineage>
        <taxon>Bacteria</taxon>
        <taxon>Bacillati</taxon>
        <taxon>Bacillota</taxon>
        <taxon>Bacilli</taxon>
        <taxon>Bacillales</taxon>
        <taxon>Bacillaceae</taxon>
        <taxon>Virgibacillus</taxon>
    </lineage>
</organism>
<keyword evidence="1" id="KW-0472">Membrane</keyword>
<reference evidence="3" key="2">
    <citation type="submission" date="2014-05" db="EMBL/GenBank/DDBJ databases">
        <title>Draft genome sequence of Virgibacillus massiliensis Vm-5.</title>
        <authorList>
            <person name="Khelaifia S."/>
            <person name="Croce O."/>
            <person name="Lagier J.C."/>
            <person name="Raoult D."/>
        </authorList>
    </citation>
    <scope>NUCLEOTIDE SEQUENCE [LARGE SCALE GENOMIC DNA]</scope>
    <source>
        <strain evidence="3">Vm-5</strain>
    </source>
</reference>
<feature type="transmembrane region" description="Helical" evidence="1">
    <location>
        <begin position="56"/>
        <end position="78"/>
    </location>
</feature>
<protein>
    <submittedName>
        <fullName evidence="2">Putative membrane protein</fullName>
    </submittedName>
</protein>
<dbReference type="STRING" id="1462526.BN990_02768"/>
<evidence type="ECO:0000313" key="2">
    <source>
        <dbReference type="EMBL" id="CDQ40444.1"/>
    </source>
</evidence>
<gene>
    <name evidence="2" type="ORF">BN990_02768</name>
</gene>
<accession>A0A024QD76</accession>
<proteinExistence type="predicted"/>
<reference evidence="2 3" key="1">
    <citation type="submission" date="2014-03" db="EMBL/GenBank/DDBJ databases">
        <authorList>
            <person name="Urmite Genomes U."/>
        </authorList>
    </citation>
    <scope>NUCLEOTIDE SEQUENCE [LARGE SCALE GENOMIC DNA]</scope>
    <source>
        <strain evidence="2 3">Vm-5</strain>
    </source>
</reference>
<dbReference type="EMBL" id="CCDP010000002">
    <property type="protein sequence ID" value="CDQ40444.1"/>
    <property type="molecule type" value="Genomic_DNA"/>
</dbReference>
<dbReference type="AlphaFoldDB" id="A0A024QD76"/>
<name>A0A024QD76_9BACI</name>
<evidence type="ECO:0000256" key="1">
    <source>
        <dbReference type="SAM" id="Phobius"/>
    </source>
</evidence>
<dbReference type="OrthoDB" id="4540541at2"/>
<dbReference type="eggNOG" id="COG4330">
    <property type="taxonomic scope" value="Bacteria"/>
</dbReference>
<dbReference type="InterPro" id="IPR009793">
    <property type="entry name" value="DUF1361"/>
</dbReference>
<keyword evidence="1" id="KW-1133">Transmembrane helix</keyword>
<evidence type="ECO:0000313" key="3">
    <source>
        <dbReference type="Proteomes" id="UP000028875"/>
    </source>
</evidence>